<keyword evidence="6 7" id="KW-0472">Membrane</keyword>
<dbReference type="GO" id="GO:0005524">
    <property type="term" value="F:ATP binding"/>
    <property type="evidence" value="ECO:0007669"/>
    <property type="project" value="UniProtKB-KW"/>
</dbReference>
<evidence type="ECO:0000256" key="6">
    <source>
        <dbReference type="ARBA" id="ARBA00023136"/>
    </source>
</evidence>
<dbReference type="SUPFAM" id="SSF90123">
    <property type="entry name" value="ABC transporter transmembrane region"/>
    <property type="match status" value="1"/>
</dbReference>
<dbReference type="PROSITE" id="PS50893">
    <property type="entry name" value="ABC_TRANSPORTER_2"/>
    <property type="match status" value="1"/>
</dbReference>
<dbReference type="Pfam" id="PF00005">
    <property type="entry name" value="ABC_tran"/>
    <property type="match status" value="1"/>
</dbReference>
<evidence type="ECO:0000256" key="4">
    <source>
        <dbReference type="ARBA" id="ARBA00022840"/>
    </source>
</evidence>
<comment type="caution">
    <text evidence="9">The sequence shown here is derived from an EMBL/GenBank/DDBJ whole genome shotgun (WGS) entry which is preliminary data.</text>
</comment>
<evidence type="ECO:0000256" key="7">
    <source>
        <dbReference type="SAM" id="Phobius"/>
    </source>
</evidence>
<reference evidence="9 10" key="1">
    <citation type="journal article" date="2019" name="Int. J. Syst. Evol. Microbiol.">
        <title>The Global Catalogue of Microorganisms (GCM) 10K type strain sequencing project: providing services to taxonomists for standard genome sequencing and annotation.</title>
        <authorList>
            <consortium name="The Broad Institute Genomics Platform"/>
            <consortium name="The Broad Institute Genome Sequencing Center for Infectious Disease"/>
            <person name="Wu L."/>
            <person name="Ma J."/>
        </authorList>
    </citation>
    <scope>NUCLEOTIDE SEQUENCE [LARGE SCALE GENOMIC DNA]</scope>
    <source>
        <strain evidence="9 10">JCM 4542</strain>
    </source>
</reference>
<evidence type="ECO:0000256" key="2">
    <source>
        <dbReference type="ARBA" id="ARBA00022692"/>
    </source>
</evidence>
<evidence type="ECO:0000259" key="8">
    <source>
        <dbReference type="PROSITE" id="PS50893"/>
    </source>
</evidence>
<evidence type="ECO:0000256" key="3">
    <source>
        <dbReference type="ARBA" id="ARBA00022741"/>
    </source>
</evidence>
<dbReference type="InterPro" id="IPR027417">
    <property type="entry name" value="P-loop_NTPase"/>
</dbReference>
<evidence type="ECO:0000313" key="10">
    <source>
        <dbReference type="Proteomes" id="UP001500886"/>
    </source>
</evidence>
<dbReference type="EMBL" id="BAAASL010000012">
    <property type="protein sequence ID" value="GAA2718688.1"/>
    <property type="molecule type" value="Genomic_DNA"/>
</dbReference>
<dbReference type="InterPro" id="IPR003593">
    <property type="entry name" value="AAA+_ATPase"/>
</dbReference>
<sequence>MPFPEPKEIRNARASVSRTAFEGASFFGLCAKIPALLAQIWRMAWRIDRRDVVVLFGCQLASGFAAAVVLAATAQAMVPLLGAGPVADRVGEAVPALVVVAVAAGVGRVAYGLASWAVARLKPRLLTAADLEMVEALMAVELVAFNQPRFSDEQDAAETGVVRCDRMLYDAQAFMAALIRLVAAFGVLTVLHPLMLPVLVLAVVPSGTGAVMEARIEHRTHYANAAGRNVKGMMRWHVTTSVLAPEVRGNRMRWYLAFWYRTLSDRLDARSVGAAGRQLRVNLVSAAGGGVCLTGAWGVLLWLTLTGRVSLAVSATAVVAVRTALANLTNVVHYCTSLFHSTLFLGDWKRFVDDARGLEARRGELQAPPAPGTIRADRVSYAYPGRPRPAVDEVTLTLRQGEVVAVVGENGSGKSTLVQLLTGLTVADKGSVTWDGVDLAGADPDTVWARTGLVPQNFAHWPLSVRENVTLGQPHTLDDGPVWRALEQVGMREAVEELPEGLDTLLARELWGGVDLSGGQWQRIACARALYRRPSVLVLDEPTSEMDARGEHQIFTELKKTAAERVTVVVTHRLDNTRIADRIVVLERGRIIEQGTFETLVRAGGLFQELYRLSQDR</sequence>
<keyword evidence="3" id="KW-0547">Nucleotide-binding</keyword>
<dbReference type="InterPro" id="IPR039421">
    <property type="entry name" value="Type_1_exporter"/>
</dbReference>
<evidence type="ECO:0000313" key="9">
    <source>
        <dbReference type="EMBL" id="GAA2718688.1"/>
    </source>
</evidence>
<gene>
    <name evidence="9" type="ORF">GCM10010315_34660</name>
</gene>
<feature type="domain" description="ABC transporter" evidence="8">
    <location>
        <begin position="374"/>
        <end position="613"/>
    </location>
</feature>
<dbReference type="RefSeq" id="WP_344436244.1">
    <property type="nucleotide sequence ID" value="NZ_BAAASL010000012.1"/>
</dbReference>
<protein>
    <submittedName>
        <fullName evidence="9">ABC transporter ATP-binding protein</fullName>
    </submittedName>
</protein>
<dbReference type="InterPro" id="IPR003439">
    <property type="entry name" value="ABC_transporter-like_ATP-bd"/>
</dbReference>
<keyword evidence="5 7" id="KW-1133">Transmembrane helix</keyword>
<dbReference type="SUPFAM" id="SSF52540">
    <property type="entry name" value="P-loop containing nucleoside triphosphate hydrolases"/>
    <property type="match status" value="1"/>
</dbReference>
<keyword evidence="10" id="KW-1185">Reference proteome</keyword>
<dbReference type="Proteomes" id="UP001500886">
    <property type="component" value="Unassembled WGS sequence"/>
</dbReference>
<feature type="transmembrane region" description="Helical" evidence="7">
    <location>
        <begin position="93"/>
        <end position="114"/>
    </location>
</feature>
<comment type="subcellular location">
    <subcellularLocation>
        <location evidence="1">Cell membrane</location>
        <topology evidence="1">Multi-pass membrane protein</topology>
    </subcellularLocation>
</comment>
<dbReference type="PANTHER" id="PTHR43394">
    <property type="entry name" value="ATP-DEPENDENT PERMEASE MDL1, MITOCHONDRIAL"/>
    <property type="match status" value="1"/>
</dbReference>
<dbReference type="Gene3D" id="1.20.1560.10">
    <property type="entry name" value="ABC transporter type 1, transmembrane domain"/>
    <property type="match status" value="1"/>
</dbReference>
<keyword evidence="2 7" id="KW-0812">Transmembrane</keyword>
<dbReference type="PANTHER" id="PTHR43394:SF1">
    <property type="entry name" value="ATP-BINDING CASSETTE SUB-FAMILY B MEMBER 10, MITOCHONDRIAL"/>
    <property type="match status" value="1"/>
</dbReference>
<proteinExistence type="predicted"/>
<organism evidence="9 10">
    <name type="scientific">Streptomyces luteosporeus</name>
    <dbReference type="NCBI Taxonomy" id="173856"/>
    <lineage>
        <taxon>Bacteria</taxon>
        <taxon>Bacillati</taxon>
        <taxon>Actinomycetota</taxon>
        <taxon>Actinomycetes</taxon>
        <taxon>Kitasatosporales</taxon>
        <taxon>Streptomycetaceae</taxon>
        <taxon>Streptomyces</taxon>
    </lineage>
</organism>
<accession>A0ABN3TT31</accession>
<evidence type="ECO:0000256" key="5">
    <source>
        <dbReference type="ARBA" id="ARBA00022989"/>
    </source>
</evidence>
<dbReference type="Gene3D" id="3.40.50.300">
    <property type="entry name" value="P-loop containing nucleotide triphosphate hydrolases"/>
    <property type="match status" value="1"/>
</dbReference>
<evidence type="ECO:0000256" key="1">
    <source>
        <dbReference type="ARBA" id="ARBA00004651"/>
    </source>
</evidence>
<feature type="transmembrane region" description="Helical" evidence="7">
    <location>
        <begin position="52"/>
        <end position="73"/>
    </location>
</feature>
<dbReference type="CDD" id="cd03228">
    <property type="entry name" value="ABCC_MRP_Like"/>
    <property type="match status" value="1"/>
</dbReference>
<name>A0ABN3TT31_9ACTN</name>
<keyword evidence="4 9" id="KW-0067">ATP-binding</keyword>
<feature type="transmembrane region" description="Helical" evidence="7">
    <location>
        <begin position="283"/>
        <end position="305"/>
    </location>
</feature>
<dbReference type="InterPro" id="IPR036640">
    <property type="entry name" value="ABC1_TM_sf"/>
</dbReference>
<dbReference type="SMART" id="SM00382">
    <property type="entry name" value="AAA"/>
    <property type="match status" value="1"/>
</dbReference>